<proteinExistence type="inferred from homology"/>
<protein>
    <submittedName>
        <fullName evidence="4">Transcriptional regulator</fullName>
    </submittedName>
</protein>
<dbReference type="InterPro" id="IPR050922">
    <property type="entry name" value="LytR/CpsA/Psr_CW_biosynth"/>
</dbReference>
<dbReference type="Proteomes" id="UP000317046">
    <property type="component" value="Unassembled WGS sequence"/>
</dbReference>
<name>A0A4Y3L516_9CELL</name>
<keyword evidence="5" id="KW-1185">Reference proteome</keyword>
<dbReference type="AlphaFoldDB" id="A0A4Y3L516"/>
<evidence type="ECO:0000256" key="1">
    <source>
        <dbReference type="ARBA" id="ARBA00006068"/>
    </source>
</evidence>
<feature type="compositionally biased region" description="Low complexity" evidence="2">
    <location>
        <begin position="348"/>
        <end position="379"/>
    </location>
</feature>
<comment type="similarity">
    <text evidence="1">Belongs to the LytR/CpsA/Psr (LCP) family.</text>
</comment>
<dbReference type="PANTHER" id="PTHR33392:SF6">
    <property type="entry name" value="POLYISOPRENYL-TEICHOIC ACID--PEPTIDOGLYCAN TEICHOIC ACID TRANSFERASE TAGU"/>
    <property type="match status" value="1"/>
</dbReference>
<dbReference type="PANTHER" id="PTHR33392">
    <property type="entry name" value="POLYISOPRENYL-TEICHOIC ACID--PEPTIDOGLYCAN TEICHOIC ACID TRANSFERASE TAGU"/>
    <property type="match status" value="1"/>
</dbReference>
<comment type="caution">
    <text evidence="4">The sequence shown here is derived from an EMBL/GenBank/DDBJ whole genome shotgun (WGS) entry which is preliminary data.</text>
</comment>
<dbReference type="NCBIfam" id="TIGR00350">
    <property type="entry name" value="lytR_cpsA_psr"/>
    <property type="match status" value="1"/>
</dbReference>
<feature type="region of interest" description="Disordered" evidence="2">
    <location>
        <begin position="348"/>
        <end position="392"/>
    </location>
</feature>
<organism evidence="4 5">
    <name type="scientific">Cellulomonas cellasea</name>
    <dbReference type="NCBI Taxonomy" id="43670"/>
    <lineage>
        <taxon>Bacteria</taxon>
        <taxon>Bacillati</taxon>
        <taxon>Actinomycetota</taxon>
        <taxon>Actinomycetes</taxon>
        <taxon>Micrococcales</taxon>
        <taxon>Cellulomonadaceae</taxon>
        <taxon>Cellulomonas</taxon>
    </lineage>
</organism>
<dbReference type="EMBL" id="BJLR01000039">
    <property type="protein sequence ID" value="GEA89948.1"/>
    <property type="molecule type" value="Genomic_DNA"/>
</dbReference>
<dbReference type="InterPro" id="IPR004474">
    <property type="entry name" value="LytR_CpsA_psr"/>
</dbReference>
<evidence type="ECO:0000256" key="2">
    <source>
        <dbReference type="SAM" id="MobiDB-lite"/>
    </source>
</evidence>
<dbReference type="Gene3D" id="3.40.630.190">
    <property type="entry name" value="LCP protein"/>
    <property type="match status" value="1"/>
</dbReference>
<evidence type="ECO:0000259" key="3">
    <source>
        <dbReference type="Pfam" id="PF03816"/>
    </source>
</evidence>
<accession>A0A4Y3L516</accession>
<reference evidence="4" key="1">
    <citation type="submission" date="2019-06" db="EMBL/GenBank/DDBJ databases">
        <title>Whole genome shotgun sequence of Cellulomonas cellasea NBRC 3753.</title>
        <authorList>
            <person name="Hosoyama A."/>
            <person name="Uohara A."/>
            <person name="Ohji S."/>
            <person name="Ichikawa N."/>
        </authorList>
    </citation>
    <scope>NUCLEOTIDE SEQUENCE [LARGE SCALE GENOMIC DNA]</scope>
    <source>
        <strain evidence="4">NBRC 3753</strain>
    </source>
</reference>
<dbReference type="Pfam" id="PF03816">
    <property type="entry name" value="LytR_cpsA_psr"/>
    <property type="match status" value="1"/>
</dbReference>
<evidence type="ECO:0000313" key="4">
    <source>
        <dbReference type="EMBL" id="GEA89948.1"/>
    </source>
</evidence>
<evidence type="ECO:0000313" key="5">
    <source>
        <dbReference type="Proteomes" id="UP000317046"/>
    </source>
</evidence>
<sequence length="404" mass="41639">MRHARTRRGHSALRGAALVTTAVLAFGFSGMAAAYSQLQSNIQAEDVTELLGDRPTPTPDPDDPNAGQAVNILLMGSDVRDGANAEIGGKVEGMRSDTTIVLHISADRSRVELVSIPRDSLVQIPACARSDGSSSRGQFGQFNAAFSIGSERTGLASDAAACTIQTVESNTGVFIHHYVVIDFAGFISMVDALGGIPMCIPNDMRSTKAGLDLTAGDQVLDGSTALAYARARTGEGLGNGSDTDRLVRQQKLLGATVRTVLSKSLLTDVPQLVQFLNAATSSVTANPELASIPAMTGLAFSLQNVPTNSITFMTIPFATAESDPNRVEWTSEADQIWANMAADLPLVPAPVADPATPADPGTTAPDPGTAAPDPGTATTPPAPATDPTEGDALTAAVADTCGPA</sequence>
<gene>
    <name evidence="4" type="ORF">CCE01nite_38970</name>
</gene>
<feature type="domain" description="Cell envelope-related transcriptional attenuator" evidence="3">
    <location>
        <begin position="95"/>
        <end position="260"/>
    </location>
</feature>